<dbReference type="GO" id="GO:0016757">
    <property type="term" value="F:glycosyltransferase activity"/>
    <property type="evidence" value="ECO:0007669"/>
    <property type="project" value="TreeGrafter"/>
</dbReference>
<organism evidence="4">
    <name type="scientific">Grammatophora oceanica</name>
    <dbReference type="NCBI Taxonomy" id="210454"/>
    <lineage>
        <taxon>Eukaryota</taxon>
        <taxon>Sar</taxon>
        <taxon>Stramenopiles</taxon>
        <taxon>Ochrophyta</taxon>
        <taxon>Bacillariophyta</taxon>
        <taxon>Fragilariophyceae</taxon>
        <taxon>Fragilariophycidae</taxon>
        <taxon>Rhabdonematales</taxon>
        <taxon>Grammatophoraceae</taxon>
        <taxon>Grammatophora</taxon>
    </lineage>
</organism>
<gene>
    <name evidence="4" type="ORF">GOCE00092_LOCUS17240</name>
</gene>
<dbReference type="AlphaFoldDB" id="A0A7S1YAC9"/>
<dbReference type="PANTHER" id="PTHR47032">
    <property type="entry name" value="UDP-D-XYLOSE:L-FUCOSE ALPHA-1,3-D-XYLOSYLTRANSFERASE-RELATED"/>
    <property type="match status" value="1"/>
</dbReference>
<evidence type="ECO:0000256" key="2">
    <source>
        <dbReference type="SAM" id="Phobius"/>
    </source>
</evidence>
<dbReference type="Pfam" id="PF03407">
    <property type="entry name" value="Nucleotid_trans"/>
    <property type="match status" value="1"/>
</dbReference>
<name>A0A7S1YAC9_9STRA</name>
<evidence type="ECO:0000313" key="4">
    <source>
        <dbReference type="EMBL" id="CAD9291738.1"/>
    </source>
</evidence>
<reference evidence="4" key="1">
    <citation type="submission" date="2021-01" db="EMBL/GenBank/DDBJ databases">
        <authorList>
            <person name="Corre E."/>
            <person name="Pelletier E."/>
            <person name="Niang G."/>
            <person name="Scheremetjew M."/>
            <person name="Finn R."/>
            <person name="Kale V."/>
            <person name="Holt S."/>
            <person name="Cochrane G."/>
            <person name="Meng A."/>
            <person name="Brown T."/>
            <person name="Cohen L."/>
        </authorList>
    </citation>
    <scope>NUCLEOTIDE SEQUENCE</scope>
    <source>
        <strain evidence="4">CCMP 410</strain>
    </source>
</reference>
<feature type="region of interest" description="Disordered" evidence="1">
    <location>
        <begin position="1"/>
        <end position="31"/>
    </location>
</feature>
<feature type="compositionally biased region" description="Low complexity" evidence="1">
    <location>
        <begin position="17"/>
        <end position="31"/>
    </location>
</feature>
<feature type="transmembrane region" description="Helical" evidence="2">
    <location>
        <begin position="35"/>
        <end position="56"/>
    </location>
</feature>
<dbReference type="EMBL" id="HBGK01033163">
    <property type="protein sequence ID" value="CAD9291738.1"/>
    <property type="molecule type" value="Transcribed_RNA"/>
</dbReference>
<feature type="domain" description="Nucleotide-diphospho-sugar transferase" evidence="3">
    <location>
        <begin position="313"/>
        <end position="530"/>
    </location>
</feature>
<dbReference type="GO" id="GO:0005794">
    <property type="term" value="C:Golgi apparatus"/>
    <property type="evidence" value="ECO:0007669"/>
    <property type="project" value="TreeGrafter"/>
</dbReference>
<proteinExistence type="predicted"/>
<sequence length="597" mass="67129">MRRGPISSGNAPKRIHGSIGTTSRTSSGSSSVSPVTLLMVFVFGAVCFYGGLMIGMQHAPTKVCPPCPKAPVIADAQPPPAKDQSSFLRSLSGSNAKSGELFPKSLQGVFQGVSRTNRDDFHKHFDTGVPLDPSKGDNEEVLIFYSNKGAMTSTAQKQQHAGIPSLSIDEATKECDTMKVVFSDVNKRNQCFAVMGQWESYHVQKFMRLPYDDFVWGKKEILDMSLPMRHVARTHTSKGQMQRIPDQSTMNKFNNDIMIPYLQELPSALERLAPLAKDAAGDDNTVIVMVCNHGQSELLLNFVCTAKARNLDMSSIIVFATDEKTKALAEGVGMKTYYDEKIFGHMPDKAAKRYADPNFSGMMLAKVFCVHMISQLKYDFLFQDVDVVWYKNPIPYFHNTSSDRYHFDMYFQDDGAHTTRYAPYSPNSGFYYVRHNERTEFYMSQLLKQSDMVVQTGSHQTALTMVLNEQVSLRGLHVKVLSRDEPEFPGGFHFHRNKQLLQDMVNGRTDVAYIFHMSWTENKANKIKFLQQMGDWHVQDMCIEASAPEILEKSSATDVASACCSAQPLITCHYRDKPSKIPCKDAEPIDKGHASWW</sequence>
<keyword evidence="2" id="KW-0472">Membrane</keyword>
<accession>A0A7S1YAC9</accession>
<evidence type="ECO:0000259" key="3">
    <source>
        <dbReference type="Pfam" id="PF03407"/>
    </source>
</evidence>
<dbReference type="InterPro" id="IPR052636">
    <property type="entry name" value="UDP-D-xylose:L-fucose_XylT"/>
</dbReference>
<keyword evidence="2" id="KW-1133">Transmembrane helix</keyword>
<dbReference type="InterPro" id="IPR005069">
    <property type="entry name" value="Nucl-diP-sugar_transferase"/>
</dbReference>
<protein>
    <recommendedName>
        <fullName evidence="3">Nucleotide-diphospho-sugar transferase domain-containing protein</fullName>
    </recommendedName>
</protein>
<evidence type="ECO:0000256" key="1">
    <source>
        <dbReference type="SAM" id="MobiDB-lite"/>
    </source>
</evidence>
<dbReference type="PANTHER" id="PTHR47032:SF1">
    <property type="entry name" value="UDP-D-XYLOSE:L-FUCOSE ALPHA-1,3-D-XYLOSYLTRANSFERASE-RELATED"/>
    <property type="match status" value="1"/>
</dbReference>
<keyword evidence="2" id="KW-0812">Transmembrane</keyword>